<name>A0A439DCS0_9PEZI</name>
<dbReference type="Proteomes" id="UP000286045">
    <property type="component" value="Unassembled WGS sequence"/>
</dbReference>
<feature type="compositionally biased region" description="Polar residues" evidence="1">
    <location>
        <begin position="365"/>
        <end position="376"/>
    </location>
</feature>
<dbReference type="EMBL" id="RYZI01000057">
    <property type="protein sequence ID" value="RWA12193.1"/>
    <property type="molecule type" value="Genomic_DNA"/>
</dbReference>
<feature type="compositionally biased region" description="Basic and acidic residues" evidence="1">
    <location>
        <begin position="355"/>
        <end position="364"/>
    </location>
</feature>
<evidence type="ECO:0000313" key="2">
    <source>
        <dbReference type="EMBL" id="RWA12193.1"/>
    </source>
</evidence>
<comment type="caution">
    <text evidence="2">The sequence shown here is derived from an EMBL/GenBank/DDBJ whole genome shotgun (WGS) entry which is preliminary data.</text>
</comment>
<evidence type="ECO:0000313" key="3">
    <source>
        <dbReference type="Proteomes" id="UP000286045"/>
    </source>
</evidence>
<dbReference type="AlphaFoldDB" id="A0A439DCS0"/>
<proteinExistence type="predicted"/>
<gene>
    <name evidence="2" type="ORF">EKO27_g2889</name>
</gene>
<accession>A0A439DCS0</accession>
<keyword evidence="3" id="KW-1185">Reference proteome</keyword>
<evidence type="ECO:0000256" key="1">
    <source>
        <dbReference type="SAM" id="MobiDB-lite"/>
    </source>
</evidence>
<sequence length="420" mass="49728">MIYLLASPPRFVRVKEAQEDWGDFEEKFRTTIVPIKLHPSTAYFACNWRGRIPFPVRRWRWYDGRYQTTLERYGWKWKRAPTKHQPWEPTEETPDIPYDFISENPHVAWELLRTGERVPLRLDRLWYQEDNYRPWERRPSPHHALLSGNEWWEFGQFQPEDLKRVKRLALEKSGLVVSPGYREGLNEISNMLKLFTGLDELFLQEHDLHVWRPGLSSYMQPDASQNMWVFTPSQEIDALSTLFERETLPGSCGYESLDLKAYKDDNMGDGSKFFVDTACKFEERLLSRRDESIRGGGLLVPYKIPKISLVYIGYPWRCKGLFDWRRVAWKRYQDIKEDEARSRAAEEALRSIDVPRRPIHEKNSDTNLSPSPSQFSDEFRDEIEVLDELESFSYRFITQSEADAENQWLLNGTISAPELE</sequence>
<protein>
    <submittedName>
        <fullName evidence="2">Uncharacterized protein</fullName>
    </submittedName>
</protein>
<reference evidence="2 3" key="1">
    <citation type="submission" date="2018-12" db="EMBL/GenBank/DDBJ databases">
        <title>Draft genome sequence of Xylaria grammica IHI A82.</title>
        <authorList>
            <person name="Buettner E."/>
            <person name="Kellner H."/>
        </authorList>
    </citation>
    <scope>NUCLEOTIDE SEQUENCE [LARGE SCALE GENOMIC DNA]</scope>
    <source>
        <strain evidence="2 3">IHI A82</strain>
    </source>
</reference>
<organism evidence="2 3">
    <name type="scientific">Xylaria grammica</name>
    <dbReference type="NCBI Taxonomy" id="363999"/>
    <lineage>
        <taxon>Eukaryota</taxon>
        <taxon>Fungi</taxon>
        <taxon>Dikarya</taxon>
        <taxon>Ascomycota</taxon>
        <taxon>Pezizomycotina</taxon>
        <taxon>Sordariomycetes</taxon>
        <taxon>Xylariomycetidae</taxon>
        <taxon>Xylariales</taxon>
        <taxon>Xylariaceae</taxon>
        <taxon>Xylaria</taxon>
    </lineage>
</organism>
<feature type="region of interest" description="Disordered" evidence="1">
    <location>
        <begin position="355"/>
        <end position="376"/>
    </location>
</feature>